<proteinExistence type="predicted"/>
<gene>
    <name evidence="1" type="ORF">DFH08DRAFT_242295</name>
</gene>
<dbReference type="Proteomes" id="UP001218218">
    <property type="component" value="Unassembled WGS sequence"/>
</dbReference>
<comment type="caution">
    <text evidence="1">The sequence shown here is derived from an EMBL/GenBank/DDBJ whole genome shotgun (WGS) entry which is preliminary data.</text>
</comment>
<dbReference type="AlphaFoldDB" id="A0AAD6ZX73"/>
<organism evidence="1 2">
    <name type="scientific">Mycena albidolilacea</name>
    <dbReference type="NCBI Taxonomy" id="1033008"/>
    <lineage>
        <taxon>Eukaryota</taxon>
        <taxon>Fungi</taxon>
        <taxon>Dikarya</taxon>
        <taxon>Basidiomycota</taxon>
        <taxon>Agaricomycotina</taxon>
        <taxon>Agaricomycetes</taxon>
        <taxon>Agaricomycetidae</taxon>
        <taxon>Agaricales</taxon>
        <taxon>Marasmiineae</taxon>
        <taxon>Mycenaceae</taxon>
        <taxon>Mycena</taxon>
    </lineage>
</organism>
<evidence type="ECO:0000313" key="2">
    <source>
        <dbReference type="Proteomes" id="UP001218218"/>
    </source>
</evidence>
<accession>A0AAD6ZX73</accession>
<evidence type="ECO:0000313" key="1">
    <source>
        <dbReference type="EMBL" id="KAJ7342672.1"/>
    </source>
</evidence>
<name>A0AAD6ZX73_9AGAR</name>
<keyword evidence="2" id="KW-1185">Reference proteome</keyword>
<sequence>MSTTLKQHWRKKYTESRNYLQSNGNISHHEKRAVEGEKVILAVPGAPGQEPALDDWDTDYAKPRNTNAMRAQGPTIARLEAENAALGASSGMQTGAIARLEAENAALKLNNKVTISGATETRMSFHPEFLAFMRETFAREVMQSCNAQRVATETAAAETRLQIAALKAEISHHLDNHNSKIDMHAADTSPPVAQEQGRRARAGTPQHNDVLRVLETTTRELEHMAKKLQAKVNRIIIARRRRCPLAMQEPPPRFEFVFMLPPL</sequence>
<reference evidence="1" key="1">
    <citation type="submission" date="2023-03" db="EMBL/GenBank/DDBJ databases">
        <title>Massive genome expansion in bonnet fungi (Mycena s.s.) driven by repeated elements and novel gene families across ecological guilds.</title>
        <authorList>
            <consortium name="Lawrence Berkeley National Laboratory"/>
            <person name="Harder C.B."/>
            <person name="Miyauchi S."/>
            <person name="Viragh M."/>
            <person name="Kuo A."/>
            <person name="Thoen E."/>
            <person name="Andreopoulos B."/>
            <person name="Lu D."/>
            <person name="Skrede I."/>
            <person name="Drula E."/>
            <person name="Henrissat B."/>
            <person name="Morin E."/>
            <person name="Kohler A."/>
            <person name="Barry K."/>
            <person name="LaButti K."/>
            <person name="Morin E."/>
            <person name="Salamov A."/>
            <person name="Lipzen A."/>
            <person name="Mereny Z."/>
            <person name="Hegedus B."/>
            <person name="Baldrian P."/>
            <person name="Stursova M."/>
            <person name="Weitz H."/>
            <person name="Taylor A."/>
            <person name="Grigoriev I.V."/>
            <person name="Nagy L.G."/>
            <person name="Martin F."/>
            <person name="Kauserud H."/>
        </authorList>
    </citation>
    <scope>NUCLEOTIDE SEQUENCE</scope>
    <source>
        <strain evidence="1">CBHHK002</strain>
    </source>
</reference>
<protein>
    <submittedName>
        <fullName evidence="1">Uncharacterized protein</fullName>
    </submittedName>
</protein>
<dbReference type="EMBL" id="JARIHO010000025">
    <property type="protein sequence ID" value="KAJ7342672.1"/>
    <property type="molecule type" value="Genomic_DNA"/>
</dbReference>